<dbReference type="PANTHER" id="PTHR35882:SF2">
    <property type="entry name" value="PELA"/>
    <property type="match status" value="1"/>
</dbReference>
<dbReference type="PIRSF" id="PIRSF029570">
    <property type="entry name" value="UCP029570"/>
    <property type="match status" value="1"/>
</dbReference>
<dbReference type="InterPro" id="IPR013785">
    <property type="entry name" value="Aldolase_TIM"/>
</dbReference>
<evidence type="ECO:0000313" key="4">
    <source>
        <dbReference type="Proteomes" id="UP000282818"/>
    </source>
</evidence>
<dbReference type="EMBL" id="SACQ01000003">
    <property type="protein sequence ID" value="RVU31104.1"/>
    <property type="molecule type" value="Genomic_DNA"/>
</dbReference>
<dbReference type="InterPro" id="IPR004352">
    <property type="entry name" value="GH114_TIM-barrel"/>
</dbReference>
<dbReference type="SUPFAM" id="SSF51445">
    <property type="entry name" value="(Trans)glycosidases"/>
    <property type="match status" value="1"/>
</dbReference>
<dbReference type="InterPro" id="IPR017853">
    <property type="entry name" value="GH"/>
</dbReference>
<comment type="caution">
    <text evidence="3">The sequence shown here is derived from an EMBL/GenBank/DDBJ whole genome shotgun (WGS) entry which is preliminary data.</text>
</comment>
<organism evidence="3 4">
    <name type="scientific">Neptunomonas marina</name>
    <dbReference type="NCBI Taxonomy" id="1815562"/>
    <lineage>
        <taxon>Bacteria</taxon>
        <taxon>Pseudomonadati</taxon>
        <taxon>Pseudomonadota</taxon>
        <taxon>Gammaproteobacteria</taxon>
        <taxon>Oceanospirillales</taxon>
        <taxon>Oceanospirillaceae</taxon>
        <taxon>Neptunomonas</taxon>
    </lineage>
</organism>
<feature type="domain" description="Glycoside-hydrolase family GH114 TIM-barrel" evidence="2">
    <location>
        <begin position="59"/>
        <end position="260"/>
    </location>
</feature>
<dbReference type="PANTHER" id="PTHR35882">
    <property type="entry name" value="PELA"/>
    <property type="match status" value="1"/>
</dbReference>
<proteinExistence type="predicted"/>
<evidence type="ECO:0000256" key="1">
    <source>
        <dbReference type="SAM" id="SignalP"/>
    </source>
</evidence>
<reference evidence="3 4" key="1">
    <citation type="submission" date="2019-01" db="EMBL/GenBank/DDBJ databases">
        <authorList>
            <person name="Chen W.-M."/>
        </authorList>
    </citation>
    <scope>NUCLEOTIDE SEQUENCE [LARGE SCALE GENOMIC DNA]</scope>
    <source>
        <strain evidence="3 4">HPM-16</strain>
    </source>
</reference>
<feature type="signal peptide" evidence="1">
    <location>
        <begin position="1"/>
        <end position="19"/>
    </location>
</feature>
<dbReference type="Gene3D" id="3.20.20.70">
    <property type="entry name" value="Aldolase class I"/>
    <property type="match status" value="1"/>
</dbReference>
<dbReference type="CDD" id="cd10922">
    <property type="entry name" value="CE4_PelA_like_C"/>
    <property type="match status" value="1"/>
</dbReference>
<name>A0A437Q938_9GAMM</name>
<evidence type="ECO:0000259" key="2">
    <source>
        <dbReference type="Pfam" id="PF03537"/>
    </source>
</evidence>
<dbReference type="Gene3D" id="3.20.20.370">
    <property type="entry name" value="Glycoside hydrolase/deacetylase"/>
    <property type="match status" value="1"/>
</dbReference>
<evidence type="ECO:0000313" key="3">
    <source>
        <dbReference type="EMBL" id="RVU31104.1"/>
    </source>
</evidence>
<dbReference type="Pfam" id="PF03537">
    <property type="entry name" value="Glyco_hydro_114"/>
    <property type="match status" value="1"/>
</dbReference>
<feature type="chain" id="PRO_5019300895" evidence="1">
    <location>
        <begin position="20"/>
        <end position="907"/>
    </location>
</feature>
<dbReference type="InterPro" id="IPR016925">
    <property type="entry name" value="UCP029570"/>
</dbReference>
<dbReference type="Proteomes" id="UP000282818">
    <property type="component" value="Unassembled WGS sequence"/>
</dbReference>
<keyword evidence="1" id="KW-0732">Signal</keyword>
<accession>A0A437Q938</accession>
<dbReference type="GO" id="GO:0005975">
    <property type="term" value="P:carbohydrate metabolic process"/>
    <property type="evidence" value="ECO:0007669"/>
    <property type="project" value="InterPro"/>
</dbReference>
<keyword evidence="4" id="KW-1185">Reference proteome</keyword>
<dbReference type="AlphaFoldDB" id="A0A437Q938"/>
<gene>
    <name evidence="3" type="ORF">EOE65_08855</name>
</gene>
<sequence>MRFLISLFFCLIATSSMTAASTGLEKKHRSIAFFYSPDLPVQEASLYPRLVVQPNAIEAWQLEFLHQRGTQVYAYLSVGEVVADSSAPILAVNENWGTQVPDLTSLEWQRSLVAKAQRYQEQGFDGLFLDTMDSFHLVGAERFEPQRQALLAIVKQLSAQMAGKLIFNRGFDILDESVGLAEAVVAEGLYSHYNNQRDSYGESDPEGRRWLMGRLKHAKSLGFDVQVIDYAQALPKREAMADRINKAGFKAWVTDGQLSEWGTSSLRPVPRKLLALYDSRDESFVMSQIHKHLGTMIEYLGYNPVYIDLAERLPPKADPALYAGVVFWPRQHGLYSEQLDAWLGEAMHKIPMLILGSAPTNAGLLRQFGVKPATAKAPFKVHRLDPAIIGEGAVEWDRQDIDQYVRDDSVTGEVLFSLKDAYNKEIVQAIKTDAGMLVLGLWPIDLLPNGVMRWRLDPIYLLKKGLGLQDIPAPDVSTETGRRLLLVHIDGDGFPSKAFIKGTPLVPKVILDDVLRKYQLPTTVSVIEAEVGPKGLYRFQSPKLETLAREIFSEDYVEMASHSFSHPFFWEYLVGRSKVDESETLYGFHLDVPGYEVSLEREITGSIDYINSALAPEGKRVKMVLWTGDATARVEALRLAKAAGVLNVNGGVTYTNKNHPSLSQVWPVGRPEKEGLVQLYAPIMNENVYTNDWTGPFYGFRDVIDTFKKTDVPYRLKPMNIYYHFYSGTYPASVKALQAVYQYSMEQPHTAAYLSEYAERAKDIYDVALAKHANGSWVLASQTLKTVRFDQEVAVTNLGSEGVAGFVAEKERTYVHLVGKNPVIAPGKWSRKAPRVVDGNVLLERWQPQGNETLLDFTAYEAAELALALSGRCYYQANGQRFTPKKVGSKQVLRMSKGVYRGSLVCR</sequence>
<dbReference type="InterPro" id="IPR011330">
    <property type="entry name" value="Glyco_hydro/deAcase_b/a-brl"/>
</dbReference>
<protein>
    <submittedName>
        <fullName evidence="3">Protein PelA</fullName>
    </submittedName>
</protein>
<dbReference type="SUPFAM" id="SSF88713">
    <property type="entry name" value="Glycoside hydrolase/deacetylase"/>
    <property type="match status" value="1"/>
</dbReference>
<dbReference type="RefSeq" id="WP_127693949.1">
    <property type="nucleotide sequence ID" value="NZ_SACQ01000003.1"/>
</dbReference>